<dbReference type="KEGG" id="tad:TRIADDRAFT_54113"/>
<dbReference type="OrthoDB" id="10014002at2759"/>
<dbReference type="STRING" id="10228.B3RR53"/>
<evidence type="ECO:0000256" key="3">
    <source>
        <dbReference type="SAM" id="Coils"/>
    </source>
</evidence>
<evidence type="ECO:0000256" key="1">
    <source>
        <dbReference type="ARBA" id="ARBA00023054"/>
    </source>
</evidence>
<evidence type="ECO:0000313" key="4">
    <source>
        <dbReference type="EMBL" id="EDV26818.1"/>
    </source>
</evidence>
<accession>B3RR53</accession>
<keyword evidence="1 3" id="KW-0175">Coiled coil</keyword>
<evidence type="ECO:0000256" key="2">
    <source>
        <dbReference type="ARBA" id="ARBA00046344"/>
    </source>
</evidence>
<reference evidence="4 5" key="1">
    <citation type="journal article" date="2008" name="Nature">
        <title>The Trichoplax genome and the nature of placozoans.</title>
        <authorList>
            <person name="Srivastava M."/>
            <person name="Begovic E."/>
            <person name="Chapman J."/>
            <person name="Putnam N.H."/>
            <person name="Hellsten U."/>
            <person name="Kawashima T."/>
            <person name="Kuo A."/>
            <person name="Mitros T."/>
            <person name="Salamov A."/>
            <person name="Carpenter M.L."/>
            <person name="Signorovitch A.Y."/>
            <person name="Moreno M.A."/>
            <person name="Kamm K."/>
            <person name="Grimwood J."/>
            <person name="Schmutz J."/>
            <person name="Shapiro H."/>
            <person name="Grigoriev I.V."/>
            <person name="Buss L.W."/>
            <person name="Schierwater B."/>
            <person name="Dellaporta S.L."/>
            <person name="Rokhsar D.S."/>
        </authorList>
    </citation>
    <scope>NUCLEOTIDE SEQUENCE [LARGE SCALE GENOMIC DNA]</scope>
    <source>
        <strain evidence="4 5">Grell-BS-1999</strain>
    </source>
</reference>
<evidence type="ECO:0000313" key="5">
    <source>
        <dbReference type="Proteomes" id="UP000009022"/>
    </source>
</evidence>
<gene>
    <name evidence="4" type="ORF">TRIADDRAFT_54113</name>
</gene>
<feature type="coiled-coil region" evidence="3">
    <location>
        <begin position="192"/>
        <end position="258"/>
    </location>
</feature>
<dbReference type="PANTHER" id="PTHR22420:SF4">
    <property type="entry name" value="PROTEIN FAM81A"/>
    <property type="match status" value="1"/>
</dbReference>
<dbReference type="HOGENOM" id="CLU_635126_0_0_1"/>
<proteinExistence type="inferred from homology"/>
<dbReference type="OMA" id="WCELESI"/>
<dbReference type="CTD" id="6751494"/>
<dbReference type="InterPro" id="IPR029619">
    <property type="entry name" value="FAM81"/>
</dbReference>
<comment type="similarity">
    <text evidence="2">Belongs to the FAM81 family.</text>
</comment>
<dbReference type="PANTHER" id="PTHR22420">
    <property type="entry name" value="PROTEIN FAM81A"/>
    <property type="match status" value="1"/>
</dbReference>
<dbReference type="GeneID" id="6751494"/>
<dbReference type="RefSeq" id="XP_002110814.1">
    <property type="nucleotide sequence ID" value="XM_002110778.1"/>
</dbReference>
<feature type="coiled-coil region" evidence="3">
    <location>
        <begin position="338"/>
        <end position="368"/>
    </location>
</feature>
<dbReference type="EMBL" id="DS985243">
    <property type="protein sequence ID" value="EDV26818.1"/>
    <property type="molecule type" value="Genomic_DNA"/>
</dbReference>
<dbReference type="FunCoup" id="B3RR53">
    <property type="interactions" value="246"/>
</dbReference>
<sequence length="432" mass="50756">MAFTELKDNHGQQKRDRFARLLQKQSLLKANNSHKQNRLYASTSNRLPPVFANNADALVSQSLPNNYNHNPVISLDSRIEEHEKTTSELIDFALDVQEDLVNQLNLIQATHQNSKSARTWLKDFIQAIATIVKRLSNTIEPLVKHYNNFVRTQQHKISNLQLNTQKDTFRVDNLIRSHQQIKEELDIIGTKVHNGHDQREELQSQVRRLKDELENQGRQIDAIRQNQSTNQNHVNQRLSKLEDEMNVCRQNLTEKKTTIQQLSQQLGEKDSLDDTLKHLDTQWEEKYTVIRQEAKDQTDHIKRWMTTEANQVMEFIRQAEVISNRSELRQNELEHQMVQIAKGLEKEVKQLIKQLQEQQTQFAQQQVQHFKKEQNTLIDKFRQECREGFDATHDNLATMRTMLETKQKILEGDLLHKIEELRLHTVKGLILT</sequence>
<keyword evidence="5" id="KW-1185">Reference proteome</keyword>
<dbReference type="InParanoid" id="B3RR53"/>
<organism evidence="4 5">
    <name type="scientific">Trichoplax adhaerens</name>
    <name type="common">Trichoplax reptans</name>
    <dbReference type="NCBI Taxonomy" id="10228"/>
    <lineage>
        <taxon>Eukaryota</taxon>
        <taxon>Metazoa</taxon>
        <taxon>Placozoa</taxon>
        <taxon>Uniplacotomia</taxon>
        <taxon>Trichoplacea</taxon>
        <taxon>Trichoplacidae</taxon>
        <taxon>Trichoplax</taxon>
    </lineage>
</organism>
<dbReference type="Proteomes" id="UP000009022">
    <property type="component" value="Unassembled WGS sequence"/>
</dbReference>
<dbReference type="AlphaFoldDB" id="B3RR53"/>
<protein>
    <submittedName>
        <fullName evidence="4">Uncharacterized protein</fullName>
    </submittedName>
</protein>
<name>B3RR53_TRIAD</name>